<comment type="subcellular location">
    <subcellularLocation>
        <location evidence="1">Cell membrane</location>
        <topology evidence="1">Multi-pass membrane protein</topology>
    </subcellularLocation>
</comment>
<keyword evidence="7 13" id="KW-0472">Membrane</keyword>
<dbReference type="PaxDb" id="7159-AAEL004396-PA"/>
<evidence type="ECO:0000256" key="9">
    <source>
        <dbReference type="ARBA" id="ARBA00023170"/>
    </source>
</evidence>
<evidence type="ECO:0000313" key="16">
    <source>
        <dbReference type="Proteomes" id="UP000682892"/>
    </source>
</evidence>
<evidence type="ECO:0000256" key="10">
    <source>
        <dbReference type="ARBA" id="ARBA00023224"/>
    </source>
</evidence>
<dbReference type="GO" id="GO:0005886">
    <property type="term" value="C:plasma membrane"/>
    <property type="evidence" value="ECO:0007669"/>
    <property type="project" value="UniProtKB-SubCell"/>
</dbReference>
<evidence type="ECO:0000256" key="8">
    <source>
        <dbReference type="ARBA" id="ARBA00023157"/>
    </source>
</evidence>
<evidence type="ECO:0000256" key="2">
    <source>
        <dbReference type="ARBA" id="ARBA00010663"/>
    </source>
</evidence>
<dbReference type="VEuPathDB" id="VectorBase:AAEL004396"/>
<evidence type="ECO:0000256" key="6">
    <source>
        <dbReference type="ARBA" id="ARBA00023040"/>
    </source>
</evidence>
<dbReference type="AlphaFoldDB" id="Q17CY3"/>
<keyword evidence="4 11" id="KW-0812">Transmembrane</keyword>
<organism evidence="15 16">
    <name type="scientific">Aedes aegypti</name>
    <name type="common">Yellowfever mosquito</name>
    <name type="synonym">Culex aegypti</name>
    <dbReference type="NCBI Taxonomy" id="7159"/>
    <lineage>
        <taxon>Eukaryota</taxon>
        <taxon>Metazoa</taxon>
        <taxon>Ecdysozoa</taxon>
        <taxon>Arthropoda</taxon>
        <taxon>Hexapoda</taxon>
        <taxon>Insecta</taxon>
        <taxon>Pterygota</taxon>
        <taxon>Neoptera</taxon>
        <taxon>Endopterygota</taxon>
        <taxon>Diptera</taxon>
        <taxon>Nematocera</taxon>
        <taxon>Culicoidea</taxon>
        <taxon>Culicidae</taxon>
        <taxon>Culicinae</taxon>
        <taxon>Aedini</taxon>
        <taxon>Aedes</taxon>
        <taxon>Stegomyia</taxon>
    </lineage>
</organism>
<dbReference type="SMART" id="SM01381">
    <property type="entry name" value="7TM_GPCR_Srsx"/>
    <property type="match status" value="1"/>
</dbReference>
<dbReference type="PRINTS" id="PR00237">
    <property type="entry name" value="GPCRRHODOPSN"/>
</dbReference>
<feature type="transmembrane region" description="Helical" evidence="13">
    <location>
        <begin position="226"/>
        <end position="248"/>
    </location>
</feature>
<dbReference type="PhylomeDB" id="Q17CY3"/>
<dbReference type="HOGENOM" id="CLU_009579_11_1_1"/>
<feature type="region of interest" description="Disordered" evidence="12">
    <location>
        <begin position="286"/>
        <end position="320"/>
    </location>
</feature>
<keyword evidence="5 13" id="KW-1133">Transmembrane helix</keyword>
<accession>Q17CY3</accession>
<sequence>AELATSAFGSATGGGASGDGGFGPKLEVSKTMDVIGNGGGVGDGSDSVGFGIGDGGAATQLLIANWQDCVVVILFCLLIVVTVIGNTLVILSVITTRRLRTVTNCFVMSLAVADWLVGIFVMPPAVAVHLLGSWPLGWILCDIWISLDVLLCTASILSLCAISIDRYLAVTQPLNYSRRRRSKRLALLMILVVWVLALAITCPPILGWYEPGRRELTQCRYNQNEGYVVFSAMGSFFIPMAVMIYVYVRISCVVASRHDKMTEIEKSHRTRDADEPCYHYASEMDPAQLSPKRKRSSSQLSTATTTYVTQLGPGGGGGSSSFTALSGDCPGGDCLKLGGGGTRKNHKNGHYELVDINSMSKTTTSFVGNGGGTNGAGLDEDHMDSGGQRESPGATGGIKRNSTIHYKLASTTELWSSANNVFNQQQKPQTANQSGGLRRTNTISNSITSSTATASASAVAAGRNIRIHQKSLSSRILSMKRENKTTQTLSIVVGGFIACWLPFFIHYIITPFLPEELAAPKLGEFFTWLGWINSAINPFIYAFYSVDFRAAFWRLTLRRFFRNSEKAPFANIHNMSMRR</sequence>
<keyword evidence="9 11" id="KW-0675">Receptor</keyword>
<dbReference type="Proteomes" id="UP000682892">
    <property type="component" value="Chromosome 1"/>
</dbReference>
<evidence type="ECO:0000259" key="14">
    <source>
        <dbReference type="PROSITE" id="PS50262"/>
    </source>
</evidence>
<dbReference type="FunFam" id="1.20.1070.10:FF:000523">
    <property type="entry name" value="5-hydroxytryptamine receptor 2B"/>
    <property type="match status" value="1"/>
</dbReference>
<feature type="transmembrane region" description="Helical" evidence="13">
    <location>
        <begin position="489"/>
        <end position="509"/>
    </location>
</feature>
<evidence type="ECO:0000256" key="1">
    <source>
        <dbReference type="ARBA" id="ARBA00004651"/>
    </source>
</evidence>
<evidence type="ECO:0000256" key="11">
    <source>
        <dbReference type="RuleBase" id="RU000688"/>
    </source>
</evidence>
<dbReference type="PRINTS" id="PR01102">
    <property type="entry name" value="5HT6RECEPTR"/>
</dbReference>
<protein>
    <submittedName>
        <fullName evidence="15">AAEL004396-PA</fullName>
    </submittedName>
</protein>
<dbReference type="GO" id="GO:0043410">
    <property type="term" value="P:positive regulation of MAPK cascade"/>
    <property type="evidence" value="ECO:0007669"/>
    <property type="project" value="TreeGrafter"/>
</dbReference>
<dbReference type="PANTHER" id="PTHR24248:SF199">
    <property type="entry name" value="IP13425P-RELATED"/>
    <property type="match status" value="1"/>
</dbReference>
<dbReference type="EMBL" id="CH477302">
    <property type="protein sequence ID" value="EAT44222.2"/>
    <property type="molecule type" value="Genomic_DNA"/>
</dbReference>
<keyword evidence="3" id="KW-1003">Cell membrane</keyword>
<dbReference type="eggNOG" id="KOG3656">
    <property type="taxonomic scope" value="Eukaryota"/>
</dbReference>
<dbReference type="PROSITE" id="PS50262">
    <property type="entry name" value="G_PROTEIN_RECEP_F1_2"/>
    <property type="match status" value="1"/>
</dbReference>
<feature type="region of interest" description="Disordered" evidence="12">
    <location>
        <begin position="371"/>
        <end position="399"/>
    </location>
</feature>
<dbReference type="STRING" id="7159.Q17CY3"/>
<reference evidence="15" key="2">
    <citation type="journal article" date="2007" name="Science">
        <title>Genome sequence of Aedes aegypti, a major arbovirus vector.</title>
        <authorList>
            <person name="Nene V."/>
            <person name="Wortman J.R."/>
            <person name="Lawson D."/>
            <person name="Haas B."/>
            <person name="Kodira C."/>
            <person name="Tu Z.J."/>
            <person name="Loftus B."/>
            <person name="Xi Z."/>
            <person name="Megy K."/>
            <person name="Grabherr M."/>
            <person name="Ren Q."/>
            <person name="Zdobnov E.M."/>
            <person name="Lobo N.F."/>
            <person name="Campbell K.S."/>
            <person name="Brown S.E."/>
            <person name="Bonaldo M.F."/>
            <person name="Zhu J."/>
            <person name="Sinkins S.P."/>
            <person name="Hogenkamp D.G."/>
            <person name="Amedeo P."/>
            <person name="Arensburger P."/>
            <person name="Atkinson P.W."/>
            <person name="Bidwell S."/>
            <person name="Biedler J."/>
            <person name="Birney E."/>
            <person name="Bruggner R.V."/>
            <person name="Costas J."/>
            <person name="Coy M.R."/>
            <person name="Crabtree J."/>
            <person name="Crawford M."/>
            <person name="Debruyn B."/>
            <person name="Decaprio D."/>
            <person name="Eiglmeier K."/>
            <person name="Eisenstadt E."/>
            <person name="El-Dorry H."/>
            <person name="Gelbart W.M."/>
            <person name="Gomes S.L."/>
            <person name="Hammond M."/>
            <person name="Hannick L.I."/>
            <person name="Hogan J.R."/>
            <person name="Holmes M.H."/>
            <person name="Jaffe D."/>
            <person name="Johnston J.S."/>
            <person name="Kennedy R.C."/>
            <person name="Koo H."/>
            <person name="Kravitz S."/>
            <person name="Kriventseva E.V."/>
            <person name="Kulp D."/>
            <person name="Labutti K."/>
            <person name="Lee E."/>
            <person name="Li S."/>
            <person name="Lovin D.D."/>
            <person name="Mao C."/>
            <person name="Mauceli E."/>
            <person name="Menck C.F."/>
            <person name="Miller J.R."/>
            <person name="Montgomery P."/>
            <person name="Mori A."/>
            <person name="Nascimento A.L."/>
            <person name="Naveira H.F."/>
            <person name="Nusbaum C."/>
            <person name="O'leary S."/>
            <person name="Orvis J."/>
            <person name="Pertea M."/>
            <person name="Quesneville H."/>
            <person name="Reidenbach K.R."/>
            <person name="Rogers Y.H."/>
            <person name="Roth C.W."/>
            <person name="Schneider J.R."/>
            <person name="Schatz M."/>
            <person name="Shumway M."/>
            <person name="Stanke M."/>
            <person name="Stinson E.O."/>
            <person name="Tubio J.M."/>
            <person name="Vanzee J.P."/>
            <person name="Verjovski-Almeida S."/>
            <person name="Werner D."/>
            <person name="White O."/>
            <person name="Wyder S."/>
            <person name="Zeng Q."/>
            <person name="Zhao Q."/>
            <person name="Zhao Y."/>
            <person name="Hill C.A."/>
            <person name="Raikhel A.S."/>
            <person name="Soares M.B."/>
            <person name="Knudson D.L."/>
            <person name="Lee N.H."/>
            <person name="Galagan J."/>
            <person name="Salzberg S.L."/>
            <person name="Paulsen I.T."/>
            <person name="Dimopoulos G."/>
            <person name="Collins F.H."/>
            <person name="Birren B."/>
            <person name="Fraser-Liggett C.M."/>
            <person name="Severson D.W."/>
        </authorList>
    </citation>
    <scope>NUCLEOTIDE SEQUENCE [LARGE SCALE GENOMIC DNA]</scope>
    <source>
        <strain evidence="15">Liverpool</strain>
    </source>
</reference>
<dbReference type="GO" id="GO:0071880">
    <property type="term" value="P:adenylate cyclase-activating adrenergic receptor signaling pathway"/>
    <property type="evidence" value="ECO:0007669"/>
    <property type="project" value="TreeGrafter"/>
</dbReference>
<evidence type="ECO:0000256" key="5">
    <source>
        <dbReference type="ARBA" id="ARBA00022989"/>
    </source>
</evidence>
<gene>
    <name evidence="15" type="primary">GPROAR4</name>
    <name evidence="15" type="ORF">AaeL_AAEL004396</name>
</gene>
<feature type="transmembrane region" description="Helical" evidence="13">
    <location>
        <begin position="70"/>
        <end position="94"/>
    </location>
</feature>
<dbReference type="InterPro" id="IPR000276">
    <property type="entry name" value="GPCR_Rhodpsn"/>
</dbReference>
<feature type="transmembrane region" description="Helical" evidence="13">
    <location>
        <begin position="143"/>
        <end position="164"/>
    </location>
</feature>
<dbReference type="PROSITE" id="PS00237">
    <property type="entry name" value="G_PROTEIN_RECEP_F1_1"/>
    <property type="match status" value="1"/>
</dbReference>
<dbReference type="CDD" id="cd15061">
    <property type="entry name" value="7tmA_tyramine_R-like"/>
    <property type="match status" value="1"/>
</dbReference>
<evidence type="ECO:0000256" key="3">
    <source>
        <dbReference type="ARBA" id="ARBA00022475"/>
    </source>
</evidence>
<dbReference type="InterPro" id="IPR017452">
    <property type="entry name" value="GPCR_Rhodpsn_7TM"/>
</dbReference>
<dbReference type="Pfam" id="PF00001">
    <property type="entry name" value="7tm_1"/>
    <property type="match status" value="1"/>
</dbReference>
<dbReference type="SUPFAM" id="SSF81321">
    <property type="entry name" value="Family A G protein-coupled receptor-like"/>
    <property type="match status" value="2"/>
</dbReference>
<dbReference type="PANTHER" id="PTHR24248">
    <property type="entry name" value="ADRENERGIC RECEPTOR-RELATED G-PROTEIN COUPLED RECEPTOR"/>
    <property type="match status" value="1"/>
</dbReference>
<feature type="compositionally biased region" description="Polar residues" evidence="12">
    <location>
        <begin position="297"/>
        <end position="309"/>
    </location>
</feature>
<keyword evidence="6 11" id="KW-0297">G-protein coupled receptor</keyword>
<evidence type="ECO:0000256" key="4">
    <source>
        <dbReference type="ARBA" id="ARBA00022692"/>
    </source>
</evidence>
<evidence type="ECO:0000256" key="7">
    <source>
        <dbReference type="ARBA" id="ARBA00023136"/>
    </source>
</evidence>
<comment type="similarity">
    <text evidence="2 11">Belongs to the G-protein coupled receptor 1 family.</text>
</comment>
<reference evidence="15" key="3">
    <citation type="submission" date="2012-09" db="EMBL/GenBank/DDBJ databases">
        <authorList>
            <consortium name="VectorBase"/>
        </authorList>
    </citation>
    <scope>NUCLEOTIDE SEQUENCE</scope>
    <source>
        <strain evidence="15">Liverpool</strain>
    </source>
</reference>
<evidence type="ECO:0000256" key="13">
    <source>
        <dbReference type="SAM" id="Phobius"/>
    </source>
</evidence>
<reference evidence="15" key="1">
    <citation type="submission" date="2005-10" db="EMBL/GenBank/DDBJ databases">
        <authorList>
            <person name="Loftus B.J."/>
            <person name="Nene V.M."/>
            <person name="Hannick L.I."/>
            <person name="Bidwell S."/>
            <person name="Haas B."/>
            <person name="Amedeo P."/>
            <person name="Orvis J."/>
            <person name="Wortman J.R."/>
            <person name="White O.R."/>
            <person name="Salzberg S."/>
            <person name="Shumway M."/>
            <person name="Koo H."/>
            <person name="Zhao Y."/>
            <person name="Holmes M."/>
            <person name="Miller J."/>
            <person name="Schatz M."/>
            <person name="Pop M."/>
            <person name="Pai G."/>
            <person name="Utterback T."/>
            <person name="Rogers Y.-H."/>
            <person name="Kravitz S."/>
            <person name="Fraser C.M."/>
        </authorList>
    </citation>
    <scope>NUCLEOTIDE SEQUENCE</scope>
    <source>
        <strain evidence="15">Liverpool</strain>
    </source>
</reference>
<feature type="transmembrane region" description="Helical" evidence="13">
    <location>
        <begin position="106"/>
        <end position="131"/>
    </location>
</feature>
<name>Q17CY3_AEDAE</name>
<evidence type="ECO:0000313" key="15">
    <source>
        <dbReference type="EMBL" id="EAT44222.2"/>
    </source>
</evidence>
<proteinExistence type="inferred from homology"/>
<dbReference type="Gene3D" id="1.20.1070.10">
    <property type="entry name" value="Rhodopsin 7-helix transmembrane proteins"/>
    <property type="match status" value="2"/>
</dbReference>
<evidence type="ECO:0000256" key="12">
    <source>
        <dbReference type="SAM" id="MobiDB-lite"/>
    </source>
</evidence>
<keyword evidence="10 11" id="KW-0807">Transducer</keyword>
<dbReference type="GO" id="GO:0004993">
    <property type="term" value="F:G protein-coupled serotonin receptor activity"/>
    <property type="evidence" value="ECO:0007669"/>
    <property type="project" value="UniProtKB-ARBA"/>
</dbReference>
<keyword evidence="8" id="KW-1015">Disulfide bond</keyword>
<feature type="domain" description="G-protein coupled receptors family 1 profile" evidence="14">
    <location>
        <begin position="85"/>
        <end position="541"/>
    </location>
</feature>
<feature type="non-terminal residue" evidence="15">
    <location>
        <position position="579"/>
    </location>
</feature>
<feature type="transmembrane region" description="Helical" evidence="13">
    <location>
        <begin position="529"/>
        <end position="552"/>
    </location>
</feature>
<feature type="transmembrane region" description="Helical" evidence="13">
    <location>
        <begin position="185"/>
        <end position="206"/>
    </location>
</feature>